<name>A0A448WV14_9PLAT</name>
<feature type="compositionally biased region" description="Polar residues" evidence="1">
    <location>
        <begin position="264"/>
        <end position="274"/>
    </location>
</feature>
<accession>A0A448WV14</accession>
<gene>
    <name evidence="2" type="ORF">PXEA_LOCUS14371</name>
</gene>
<dbReference type="Proteomes" id="UP000784294">
    <property type="component" value="Unassembled WGS sequence"/>
</dbReference>
<proteinExistence type="predicted"/>
<keyword evidence="3" id="KW-1185">Reference proteome</keyword>
<dbReference type="EMBL" id="CAAALY010048643">
    <property type="protein sequence ID" value="VEL20931.1"/>
    <property type="molecule type" value="Genomic_DNA"/>
</dbReference>
<evidence type="ECO:0000313" key="2">
    <source>
        <dbReference type="EMBL" id="VEL20931.1"/>
    </source>
</evidence>
<organism evidence="2 3">
    <name type="scientific">Protopolystoma xenopodis</name>
    <dbReference type="NCBI Taxonomy" id="117903"/>
    <lineage>
        <taxon>Eukaryota</taxon>
        <taxon>Metazoa</taxon>
        <taxon>Spiralia</taxon>
        <taxon>Lophotrochozoa</taxon>
        <taxon>Platyhelminthes</taxon>
        <taxon>Monogenea</taxon>
        <taxon>Polyopisthocotylea</taxon>
        <taxon>Polystomatidea</taxon>
        <taxon>Polystomatidae</taxon>
        <taxon>Protopolystoma</taxon>
    </lineage>
</organism>
<reference evidence="2" key="1">
    <citation type="submission" date="2018-11" db="EMBL/GenBank/DDBJ databases">
        <authorList>
            <consortium name="Pathogen Informatics"/>
        </authorList>
    </citation>
    <scope>NUCLEOTIDE SEQUENCE</scope>
</reference>
<sequence length="448" mass="47652">MAGLLTNAHYCIDILNQGNLIGVMGIDLHLAEILDVVAHFSRDGGGGGGGRGPGEGMGRVQGGSVAFVVHAPGGHTLMHPGLAQLATGDLARPPGATTFSNPSDIADKTTASPRKPRRKLESTPASDRRHSFGSTIVGDPKAHGQSVSFGDTTDTSTTLTAREAERTGASVALFNSSLSLPHSTSKSTGSFGLRNGVSEPTRPTLNFSTLLGSLSSSIMASRKRRANVSILSAGHVMGATSGTVPPVLGINDVDKEANERPGPNSASNTPIGSSVPPSFLSSNMPVLHADISLFERVPGFVERVRRPLLTQTEGKISFIVQLDASHIHIPAFSPIWTTRPPSRSSIYKTGTFQRSGASTLASVSDARHMPPPNSSSEHSLVRITYRWKRISNPVTPFVVAIRSVDPVDAPPLRRLIELGKSVHLLMLVTDQHHIYHRLHSINWPFAEF</sequence>
<protein>
    <submittedName>
        <fullName evidence="2">Uncharacterized protein</fullName>
    </submittedName>
</protein>
<comment type="caution">
    <text evidence="2">The sequence shown here is derived from an EMBL/GenBank/DDBJ whole genome shotgun (WGS) entry which is preliminary data.</text>
</comment>
<feature type="region of interest" description="Disordered" evidence="1">
    <location>
        <begin position="88"/>
        <end position="158"/>
    </location>
</feature>
<evidence type="ECO:0000256" key="1">
    <source>
        <dbReference type="SAM" id="MobiDB-lite"/>
    </source>
</evidence>
<evidence type="ECO:0000313" key="3">
    <source>
        <dbReference type="Proteomes" id="UP000784294"/>
    </source>
</evidence>
<dbReference type="OrthoDB" id="10009339at2759"/>
<feature type="region of interest" description="Disordered" evidence="1">
    <location>
        <begin position="247"/>
        <end position="274"/>
    </location>
</feature>
<dbReference type="AlphaFoldDB" id="A0A448WV14"/>